<evidence type="ECO:0000313" key="3">
    <source>
        <dbReference type="Proteomes" id="UP000054560"/>
    </source>
</evidence>
<dbReference type="Proteomes" id="UP000054560">
    <property type="component" value="Unassembled WGS sequence"/>
</dbReference>
<protein>
    <submittedName>
        <fullName evidence="2">Uncharacterized protein</fullName>
    </submittedName>
</protein>
<evidence type="ECO:0000313" key="2">
    <source>
        <dbReference type="EMBL" id="KNC77209.1"/>
    </source>
</evidence>
<proteinExistence type="predicted"/>
<dbReference type="GeneID" id="25910832"/>
<organism evidence="2 3">
    <name type="scientific">Sphaeroforma arctica JP610</name>
    <dbReference type="NCBI Taxonomy" id="667725"/>
    <lineage>
        <taxon>Eukaryota</taxon>
        <taxon>Ichthyosporea</taxon>
        <taxon>Ichthyophonida</taxon>
        <taxon>Sphaeroforma</taxon>
    </lineage>
</organism>
<sequence length="234" mass="25752">MTSIEGASATHDGGDSEPDMDVPHGTVSAAINKKAEVDADSLAEAQKLIEDWCNDKEKTARQFRQFKLMKVLGKRPRRGVGGKVIITSLLPNRLANAAYCCMQSIKERDWELSNEDSDVKNSVLKTDKDAKGGNPTHTQTQHVSNTYGAGSTAHRFNAAALSSEKALDLLQKTIAEGIYPECKLFSFQLGRYQSDDLIEEHDDAAYEDLEVIDKKTNTTGCCPEKNIVYLVDPL</sequence>
<keyword evidence="3" id="KW-1185">Reference proteome</keyword>
<name>A0A0L0FKB0_9EUKA</name>
<dbReference type="AlphaFoldDB" id="A0A0L0FKB0"/>
<evidence type="ECO:0000256" key="1">
    <source>
        <dbReference type="SAM" id="MobiDB-lite"/>
    </source>
</evidence>
<dbReference type="EMBL" id="KQ242804">
    <property type="protein sequence ID" value="KNC77209.1"/>
    <property type="molecule type" value="Genomic_DNA"/>
</dbReference>
<accession>A0A0L0FKB0</accession>
<gene>
    <name evidence="2" type="ORF">SARC_10328</name>
</gene>
<dbReference type="RefSeq" id="XP_014151111.1">
    <property type="nucleotide sequence ID" value="XM_014295636.1"/>
</dbReference>
<feature type="region of interest" description="Disordered" evidence="1">
    <location>
        <begin position="1"/>
        <end position="25"/>
    </location>
</feature>
<reference evidence="2 3" key="1">
    <citation type="submission" date="2011-02" db="EMBL/GenBank/DDBJ databases">
        <title>The Genome Sequence of Sphaeroforma arctica JP610.</title>
        <authorList>
            <consortium name="The Broad Institute Genome Sequencing Platform"/>
            <person name="Russ C."/>
            <person name="Cuomo C."/>
            <person name="Young S.K."/>
            <person name="Zeng Q."/>
            <person name="Gargeya S."/>
            <person name="Alvarado L."/>
            <person name="Berlin A."/>
            <person name="Chapman S.B."/>
            <person name="Chen Z."/>
            <person name="Freedman E."/>
            <person name="Gellesch M."/>
            <person name="Goldberg J."/>
            <person name="Griggs A."/>
            <person name="Gujja S."/>
            <person name="Heilman E."/>
            <person name="Heiman D."/>
            <person name="Howarth C."/>
            <person name="Mehta T."/>
            <person name="Neiman D."/>
            <person name="Pearson M."/>
            <person name="Roberts A."/>
            <person name="Saif S."/>
            <person name="Shea T."/>
            <person name="Shenoy N."/>
            <person name="Sisk P."/>
            <person name="Stolte C."/>
            <person name="Sykes S."/>
            <person name="White J."/>
            <person name="Yandava C."/>
            <person name="Burger G."/>
            <person name="Gray M.W."/>
            <person name="Holland P.W.H."/>
            <person name="King N."/>
            <person name="Lang F.B.F."/>
            <person name="Roger A.J."/>
            <person name="Ruiz-Trillo I."/>
            <person name="Haas B."/>
            <person name="Nusbaum C."/>
            <person name="Birren B."/>
        </authorList>
    </citation>
    <scope>NUCLEOTIDE SEQUENCE [LARGE SCALE GENOMIC DNA]</scope>
    <source>
        <strain evidence="2 3">JP610</strain>
    </source>
</reference>